<feature type="transmembrane region" description="Helical" evidence="1">
    <location>
        <begin position="29"/>
        <end position="55"/>
    </location>
</feature>
<dbReference type="AlphaFoldDB" id="A0A1F6E6Q3"/>
<dbReference type="Gene3D" id="3.40.720.10">
    <property type="entry name" value="Alkaline Phosphatase, subunit A"/>
    <property type="match status" value="1"/>
</dbReference>
<feature type="transmembrane region" description="Helical" evidence="1">
    <location>
        <begin position="5"/>
        <end position="23"/>
    </location>
</feature>
<sequence length="524" mass="60065">MRKLYLLHPFLFALAPAIFLWNYNFSEVFFWEALITLPILIAFGGLVFGAFWLFYRDYNKTAIATSVSLVLALFYQYIFFSPLTFQFMRHRWALLFSATIVAAVAYAVKKTKNDLSILNKILAVVSGAFILLSLVQLAWNSYSNLAHRAPAKFETVAIGAIKEPRDIYYIVLDEYTSPDVLKDVLGFSDDHLVDFLKKKGFYVPKQSRSNYPTTYLSLPSSLNVRYVDEYTGDGAPPRRILTEMTQNHFLKDFLHSYGYRYIHFGAAWTDHFNPYADENINIDYLSPYQEMVWNVSAFAPVAMILSGHGPVGEKLGFLNLDSLDFRLTEWKRIRLQLQELAKIPKRSEGRVFVFAHLLIPHEPYVFDADGNFVTKEEADSRSQKENYLAQVAYISKEVEKLVVQLQKSEPEPIIIIQGDHGHKFPLSNPELLKSEYGLTPEQAAPLITRIFNAYYLPDGGSSLLYDTITPVNSFRIVFNKYFGQKFKLLKDISYTFDTRDSSRLSPIIPGASIMQEPRDVSSIF</sequence>
<evidence type="ECO:0000313" key="4">
    <source>
        <dbReference type="Proteomes" id="UP000176689"/>
    </source>
</evidence>
<dbReference type="InterPro" id="IPR017850">
    <property type="entry name" value="Alkaline_phosphatase_core_sf"/>
</dbReference>
<gene>
    <name evidence="3" type="ORF">A3F27_01605</name>
</gene>
<keyword evidence="1" id="KW-0812">Transmembrane</keyword>
<comment type="caution">
    <text evidence="3">The sequence shown here is derived from an EMBL/GenBank/DDBJ whole genome shotgun (WGS) entry which is preliminary data.</text>
</comment>
<proteinExistence type="predicted"/>
<evidence type="ECO:0000313" key="3">
    <source>
        <dbReference type="EMBL" id="OGG69220.1"/>
    </source>
</evidence>
<evidence type="ECO:0000259" key="2">
    <source>
        <dbReference type="Pfam" id="PF00884"/>
    </source>
</evidence>
<organism evidence="3 4">
    <name type="scientific">Candidatus Kaiserbacteria bacterium RIFCSPHIGHO2_12_FULL_53_13</name>
    <dbReference type="NCBI Taxonomy" id="1798502"/>
    <lineage>
        <taxon>Bacteria</taxon>
        <taxon>Candidatus Kaiseribacteriota</taxon>
    </lineage>
</organism>
<keyword evidence="1" id="KW-0472">Membrane</keyword>
<feature type="transmembrane region" description="Helical" evidence="1">
    <location>
        <begin position="121"/>
        <end position="139"/>
    </location>
</feature>
<protein>
    <recommendedName>
        <fullName evidence="2">Sulfatase N-terminal domain-containing protein</fullName>
    </recommendedName>
</protein>
<feature type="transmembrane region" description="Helical" evidence="1">
    <location>
        <begin position="92"/>
        <end position="109"/>
    </location>
</feature>
<name>A0A1F6E6Q3_9BACT</name>
<keyword evidence="1" id="KW-1133">Transmembrane helix</keyword>
<feature type="transmembrane region" description="Helical" evidence="1">
    <location>
        <begin position="62"/>
        <end position="80"/>
    </location>
</feature>
<dbReference type="Proteomes" id="UP000176689">
    <property type="component" value="Unassembled WGS sequence"/>
</dbReference>
<dbReference type="Pfam" id="PF00884">
    <property type="entry name" value="Sulfatase"/>
    <property type="match status" value="1"/>
</dbReference>
<evidence type="ECO:0000256" key="1">
    <source>
        <dbReference type="SAM" id="Phobius"/>
    </source>
</evidence>
<dbReference type="EMBL" id="MFLP01000035">
    <property type="protein sequence ID" value="OGG69220.1"/>
    <property type="molecule type" value="Genomic_DNA"/>
</dbReference>
<dbReference type="SUPFAM" id="SSF53649">
    <property type="entry name" value="Alkaline phosphatase-like"/>
    <property type="match status" value="1"/>
</dbReference>
<reference evidence="3 4" key="1">
    <citation type="journal article" date="2016" name="Nat. Commun.">
        <title>Thousands of microbial genomes shed light on interconnected biogeochemical processes in an aquifer system.</title>
        <authorList>
            <person name="Anantharaman K."/>
            <person name="Brown C.T."/>
            <person name="Hug L.A."/>
            <person name="Sharon I."/>
            <person name="Castelle C.J."/>
            <person name="Probst A.J."/>
            <person name="Thomas B.C."/>
            <person name="Singh A."/>
            <person name="Wilkins M.J."/>
            <person name="Karaoz U."/>
            <person name="Brodie E.L."/>
            <person name="Williams K.H."/>
            <person name="Hubbard S.S."/>
            <person name="Banfield J.F."/>
        </authorList>
    </citation>
    <scope>NUCLEOTIDE SEQUENCE [LARGE SCALE GENOMIC DNA]</scope>
</reference>
<accession>A0A1F6E6Q3</accession>
<dbReference type="InterPro" id="IPR000917">
    <property type="entry name" value="Sulfatase_N"/>
</dbReference>
<feature type="domain" description="Sulfatase N-terminal" evidence="2">
    <location>
        <begin position="205"/>
        <end position="424"/>
    </location>
</feature>